<dbReference type="Pfam" id="PF03466">
    <property type="entry name" value="LysR_substrate"/>
    <property type="match status" value="1"/>
</dbReference>
<evidence type="ECO:0000313" key="6">
    <source>
        <dbReference type="EMBL" id="MFC5521823.1"/>
    </source>
</evidence>
<dbReference type="PANTHER" id="PTHR30346">
    <property type="entry name" value="TRANSCRIPTIONAL DUAL REGULATOR HCAR-RELATED"/>
    <property type="match status" value="1"/>
</dbReference>
<dbReference type="SUPFAM" id="SSF46785">
    <property type="entry name" value="Winged helix' DNA-binding domain"/>
    <property type="match status" value="1"/>
</dbReference>
<dbReference type="PRINTS" id="PR00039">
    <property type="entry name" value="HTHLYSR"/>
</dbReference>
<dbReference type="Proteomes" id="UP001596084">
    <property type="component" value="Unassembled WGS sequence"/>
</dbReference>
<evidence type="ECO:0000256" key="2">
    <source>
        <dbReference type="ARBA" id="ARBA00023015"/>
    </source>
</evidence>
<keyword evidence="3" id="KW-0238">DNA-binding</keyword>
<keyword evidence="4" id="KW-0804">Transcription</keyword>
<accession>A0ABW0QAZ5</accession>
<dbReference type="InterPro" id="IPR036390">
    <property type="entry name" value="WH_DNA-bd_sf"/>
</dbReference>
<evidence type="ECO:0000256" key="4">
    <source>
        <dbReference type="ARBA" id="ARBA00023163"/>
    </source>
</evidence>
<comment type="caution">
    <text evidence="6">The sequence shown here is derived from an EMBL/GenBank/DDBJ whole genome shotgun (WGS) entry which is preliminary data.</text>
</comment>
<evidence type="ECO:0000259" key="5">
    <source>
        <dbReference type="PROSITE" id="PS50931"/>
    </source>
</evidence>
<dbReference type="PANTHER" id="PTHR30346:SF28">
    <property type="entry name" value="HTH-TYPE TRANSCRIPTIONAL REGULATOR CYNR"/>
    <property type="match status" value="1"/>
</dbReference>
<name>A0ABW0QAZ5_9BURK</name>
<evidence type="ECO:0000256" key="1">
    <source>
        <dbReference type="ARBA" id="ARBA00009437"/>
    </source>
</evidence>
<organism evidence="6 7">
    <name type="scientific">Polaromonas jejuensis</name>
    <dbReference type="NCBI Taxonomy" id="457502"/>
    <lineage>
        <taxon>Bacteria</taxon>
        <taxon>Pseudomonadati</taxon>
        <taxon>Pseudomonadota</taxon>
        <taxon>Betaproteobacteria</taxon>
        <taxon>Burkholderiales</taxon>
        <taxon>Comamonadaceae</taxon>
        <taxon>Polaromonas</taxon>
    </lineage>
</organism>
<evidence type="ECO:0000313" key="7">
    <source>
        <dbReference type="Proteomes" id="UP001596084"/>
    </source>
</evidence>
<sequence>MDLRQLHQFVTVAEAQSFRRAAERLFMAQPPLSVAIRKLEEEIGTPLFERSARGVRLTAAGESALVAARKCLAGAQDVATAARAAAGGETGHLRIGFTGSATFGLLPRAIQAFSRRYPEVRLTLQEMTNQQLLSLVQAQQLDLGFVRVPTSRPPGVHFEVLERDVLCVALHPDHPLAGKAALSLRDLADQDFVGYVPSPVGGLHAAATSLLQKADVAPHITQEAVQVATVIGLVGSGLGLALVPSANTRYYTANVVYRPLNDLPRGESIGIALVHRPDSSNPAVRHFLSSVPSLTRSKKRATV</sequence>
<dbReference type="InterPro" id="IPR000847">
    <property type="entry name" value="LysR_HTH_N"/>
</dbReference>
<dbReference type="SUPFAM" id="SSF53850">
    <property type="entry name" value="Periplasmic binding protein-like II"/>
    <property type="match status" value="1"/>
</dbReference>
<keyword evidence="7" id="KW-1185">Reference proteome</keyword>
<dbReference type="Gene3D" id="1.10.10.10">
    <property type="entry name" value="Winged helix-like DNA-binding domain superfamily/Winged helix DNA-binding domain"/>
    <property type="match status" value="1"/>
</dbReference>
<dbReference type="Gene3D" id="3.40.190.10">
    <property type="entry name" value="Periplasmic binding protein-like II"/>
    <property type="match status" value="2"/>
</dbReference>
<protein>
    <submittedName>
        <fullName evidence="6">LysR family transcriptional regulator</fullName>
    </submittedName>
</protein>
<comment type="similarity">
    <text evidence="1">Belongs to the LysR transcriptional regulatory family.</text>
</comment>
<proteinExistence type="inferred from homology"/>
<dbReference type="Pfam" id="PF00126">
    <property type="entry name" value="HTH_1"/>
    <property type="match status" value="1"/>
</dbReference>
<reference evidence="7" key="1">
    <citation type="journal article" date="2019" name="Int. J. Syst. Evol. Microbiol.">
        <title>The Global Catalogue of Microorganisms (GCM) 10K type strain sequencing project: providing services to taxonomists for standard genome sequencing and annotation.</title>
        <authorList>
            <consortium name="The Broad Institute Genomics Platform"/>
            <consortium name="The Broad Institute Genome Sequencing Center for Infectious Disease"/>
            <person name="Wu L."/>
            <person name="Ma J."/>
        </authorList>
    </citation>
    <scope>NUCLEOTIDE SEQUENCE [LARGE SCALE GENOMIC DNA]</scope>
    <source>
        <strain evidence="7">CGMCC 4.7277</strain>
    </source>
</reference>
<feature type="domain" description="HTH lysR-type" evidence="5">
    <location>
        <begin position="1"/>
        <end position="58"/>
    </location>
</feature>
<gene>
    <name evidence="6" type="ORF">ACFPP7_13015</name>
</gene>
<keyword evidence="2" id="KW-0805">Transcription regulation</keyword>
<dbReference type="CDD" id="cd08414">
    <property type="entry name" value="PBP2_LTTR_aromatics_like"/>
    <property type="match status" value="1"/>
</dbReference>
<dbReference type="EMBL" id="JBHSMX010000020">
    <property type="protein sequence ID" value="MFC5521823.1"/>
    <property type="molecule type" value="Genomic_DNA"/>
</dbReference>
<dbReference type="RefSeq" id="WP_068834331.1">
    <property type="nucleotide sequence ID" value="NZ_JBHSMX010000020.1"/>
</dbReference>
<dbReference type="PROSITE" id="PS50931">
    <property type="entry name" value="HTH_LYSR"/>
    <property type="match status" value="1"/>
</dbReference>
<evidence type="ECO:0000256" key="3">
    <source>
        <dbReference type="ARBA" id="ARBA00023125"/>
    </source>
</evidence>
<dbReference type="InterPro" id="IPR036388">
    <property type="entry name" value="WH-like_DNA-bd_sf"/>
</dbReference>
<dbReference type="InterPro" id="IPR005119">
    <property type="entry name" value="LysR_subst-bd"/>
</dbReference>